<dbReference type="GO" id="GO:0016020">
    <property type="term" value="C:membrane"/>
    <property type="evidence" value="ECO:0007669"/>
    <property type="project" value="TreeGrafter"/>
</dbReference>
<dbReference type="SUPFAM" id="SSF144000">
    <property type="entry name" value="Oxysterol-binding protein-like"/>
    <property type="match status" value="1"/>
</dbReference>
<dbReference type="PANTHER" id="PTHR10972">
    <property type="entry name" value="OXYSTEROL-BINDING PROTEIN-RELATED"/>
    <property type="match status" value="1"/>
</dbReference>
<feature type="transmembrane region" description="Helical" evidence="3">
    <location>
        <begin position="48"/>
        <end position="71"/>
    </location>
</feature>
<feature type="region of interest" description="Disordered" evidence="2">
    <location>
        <begin position="271"/>
        <end position="295"/>
    </location>
</feature>
<dbReference type="Gene3D" id="3.30.70.3490">
    <property type="match status" value="1"/>
</dbReference>
<reference evidence="4 5" key="1">
    <citation type="journal article" date="2012" name="BMC Genomics">
        <title>Comparative genomic analysis of human infective Trypanosoma cruzi lineages with the bat-restricted subspecies T. cruzi marinkellei.</title>
        <authorList>
            <person name="Franzen O."/>
            <person name="Talavera-Lopez C."/>
            <person name="Ochaya S."/>
            <person name="Butler C.E."/>
            <person name="Messenger L.A."/>
            <person name="Lewis M.D."/>
            <person name="Llewellyn M.S."/>
            <person name="Marinkelle C.J."/>
            <person name="Tyler K.M."/>
            <person name="Miles M.A."/>
            <person name="Andersson B."/>
        </authorList>
    </citation>
    <scope>NUCLEOTIDE SEQUENCE [LARGE SCALE GENOMIC DNA]</scope>
    <source>
        <strain evidence="4 5">B7</strain>
    </source>
</reference>
<evidence type="ECO:0000256" key="2">
    <source>
        <dbReference type="SAM" id="MobiDB-lite"/>
    </source>
</evidence>
<keyword evidence="3" id="KW-0472">Membrane</keyword>
<feature type="compositionally biased region" description="Basic and acidic residues" evidence="2">
    <location>
        <begin position="282"/>
        <end position="293"/>
    </location>
</feature>
<name>K2PCE2_TRYCR</name>
<dbReference type="OrthoDB" id="14833at2759"/>
<evidence type="ECO:0000256" key="3">
    <source>
        <dbReference type="SAM" id="Phobius"/>
    </source>
</evidence>
<feature type="transmembrane region" description="Helical" evidence="3">
    <location>
        <begin position="12"/>
        <end position="36"/>
    </location>
</feature>
<keyword evidence="5" id="KW-1185">Reference proteome</keyword>
<dbReference type="EMBL" id="AHKC01005082">
    <property type="protein sequence ID" value="EKF38727.1"/>
    <property type="molecule type" value="Genomic_DNA"/>
</dbReference>
<protein>
    <submittedName>
        <fullName evidence="4">Oxysterol-binding protein, putative</fullName>
    </submittedName>
</protein>
<keyword evidence="3" id="KW-1133">Transmembrane helix</keyword>
<comment type="similarity">
    <text evidence="1">Belongs to the OSBP family.</text>
</comment>
<keyword evidence="3" id="KW-0812">Transmembrane</keyword>
<evidence type="ECO:0000256" key="1">
    <source>
        <dbReference type="ARBA" id="ARBA00008842"/>
    </source>
</evidence>
<dbReference type="GO" id="GO:0032934">
    <property type="term" value="F:sterol binding"/>
    <property type="evidence" value="ECO:0007669"/>
    <property type="project" value="TreeGrafter"/>
</dbReference>
<dbReference type="InterPro" id="IPR037239">
    <property type="entry name" value="OSBP_sf"/>
</dbReference>
<dbReference type="Gene3D" id="2.40.160.120">
    <property type="match status" value="1"/>
</dbReference>
<evidence type="ECO:0000313" key="5">
    <source>
        <dbReference type="Proteomes" id="UP000007350"/>
    </source>
</evidence>
<proteinExistence type="inferred from homology"/>
<accession>K2PCE2</accession>
<dbReference type="InterPro" id="IPR000648">
    <property type="entry name" value="Oxysterol-bd"/>
</dbReference>
<evidence type="ECO:0000313" key="4">
    <source>
        <dbReference type="EMBL" id="EKF38727.1"/>
    </source>
</evidence>
<dbReference type="GO" id="GO:0005829">
    <property type="term" value="C:cytosol"/>
    <property type="evidence" value="ECO:0007669"/>
    <property type="project" value="TreeGrafter"/>
</dbReference>
<dbReference type="Proteomes" id="UP000007350">
    <property type="component" value="Unassembled WGS sequence"/>
</dbReference>
<dbReference type="AlphaFoldDB" id="K2PCE2"/>
<dbReference type="Pfam" id="PF01237">
    <property type="entry name" value="Oxysterol_BP"/>
    <property type="match status" value="1"/>
</dbReference>
<organism evidence="4 5">
    <name type="scientific">Trypanosoma cruzi marinkellei</name>
    <dbReference type="NCBI Taxonomy" id="85056"/>
    <lineage>
        <taxon>Eukaryota</taxon>
        <taxon>Discoba</taxon>
        <taxon>Euglenozoa</taxon>
        <taxon>Kinetoplastea</taxon>
        <taxon>Metakinetoplastina</taxon>
        <taxon>Trypanosomatida</taxon>
        <taxon>Trypanosomatidae</taxon>
        <taxon>Trypanosoma</taxon>
        <taxon>Schizotrypanum</taxon>
    </lineage>
</organism>
<gene>
    <name evidence="4" type="ORF">MOQ_001063</name>
</gene>
<comment type="caution">
    <text evidence="4">The sequence shown here is derived from an EMBL/GenBank/DDBJ whole genome shotgun (WGS) entry which is preliminary data.</text>
</comment>
<dbReference type="PANTHER" id="PTHR10972:SF102">
    <property type="entry name" value="OXYSTEROL-BINDING PROTEIN"/>
    <property type="match status" value="1"/>
</dbReference>
<sequence>MAKTSRHRVVIFPFWVFSTVLMFMMMVGLLVAMALLPESISGVRHANLYVIGAMMTAEVAFFVCFQHFMVFSRVKELSRLLMEDPVMTVGDLLFMEHIQSIPAMGIEEVVSLKIAIEDMFFALSNLWRDYGLLSLVKNNGSSAAVGGERNAIVSLATCTTAIKAVPAKSSSYDEYVEPNLSSFSMEDYLLSRQYHYKGRLRPTRQSPCDVVMRASPLKRGLFHNFSHRDSTVASPTIEAEFRTVCSSFGDGVEAIAIEKSSSTRHLSYQSSLPETLSISEEENMRSKDEDNTHSDCGVSNRQVLPVLSAEDRALCDPLDDNRNNSFEVLTKYLHLEGAIIFQILKNIRVGRSLSSVTLPVHILESRSLLEMISDMFLAWDILIPLALGEVHHPVDRMRIMLQWFFSAYNWRPKGAAKKPYNPILGEVFCCKCPAPLPVSSSTSLLSFQTPREHVSQSHDTSPEVYPKRRIDCMYFLAEQVCHRPPVSTFYAELPDLIVAEGVFIPHSKLVSLNCVASLSRSSVLVRFPKTGWSCRFSLPHAYASGVVAGTPRLELGGVVRLEDCHSFAYVTVDFRRKGFFGGQHDEVIAKISTEDGKEIAEEYMGLWNGPIYTRGTRQGVDVGKKRQNPHIRPQEGDGKELLFDADIFQQQRGMSCCRPYAYPLHADDKDDHPYLKQSRAVWKDVTAAIRQGDVEAASNAKKMVEEAQRAERRQLESEGRVYTPKFFEFIGAGKLSDGNEDTLSRQENWRFTAREMLLN</sequence>
<dbReference type="Gene3D" id="1.10.287.2720">
    <property type="match status" value="1"/>
</dbReference>